<keyword evidence="3" id="KW-1185">Reference proteome</keyword>
<name>A0ABR5T7A7_9BURK</name>
<proteinExistence type="predicted"/>
<evidence type="ECO:0000256" key="1">
    <source>
        <dbReference type="SAM" id="MobiDB-lite"/>
    </source>
</evidence>
<accession>A0ABR5T7A7</accession>
<evidence type="ECO:0000313" key="2">
    <source>
        <dbReference type="EMBL" id="KWZ39093.1"/>
    </source>
</evidence>
<comment type="caution">
    <text evidence="2">The sequence shown here is derived from an EMBL/GenBank/DDBJ whole genome shotgun (WGS) entry which is preliminary data.</text>
</comment>
<dbReference type="Proteomes" id="UP000070255">
    <property type="component" value="Unassembled WGS sequence"/>
</dbReference>
<feature type="compositionally biased region" description="Low complexity" evidence="1">
    <location>
        <begin position="1"/>
        <end position="16"/>
    </location>
</feature>
<protein>
    <submittedName>
        <fullName evidence="2">Uncharacterized protein</fullName>
    </submittedName>
</protein>
<organism evidence="2 3">
    <name type="scientific">Burkholderia savannae</name>
    <dbReference type="NCBI Taxonomy" id="1637837"/>
    <lineage>
        <taxon>Bacteria</taxon>
        <taxon>Pseudomonadati</taxon>
        <taxon>Pseudomonadota</taxon>
        <taxon>Betaproteobacteria</taxon>
        <taxon>Burkholderiales</taxon>
        <taxon>Burkholderiaceae</taxon>
        <taxon>Burkholderia</taxon>
        <taxon>pseudomallei group</taxon>
    </lineage>
</organism>
<evidence type="ECO:0000313" key="3">
    <source>
        <dbReference type="Proteomes" id="UP000070255"/>
    </source>
</evidence>
<sequence>MATAAATATAAAASTAHARELPRTARLRSRRRCVAPRVAARAGADGARGCVERVRREGPIQRRFAHDKCAR</sequence>
<dbReference type="EMBL" id="LNJQ01000004">
    <property type="protein sequence ID" value="KWZ39093.1"/>
    <property type="molecule type" value="Genomic_DNA"/>
</dbReference>
<reference evidence="2 3" key="1">
    <citation type="submission" date="2015-11" db="EMBL/GenBank/DDBJ databases">
        <authorList>
            <person name="Sahl J."/>
            <person name="Wagner D."/>
            <person name="Keim P."/>
        </authorList>
    </citation>
    <scope>NUCLEOTIDE SEQUENCE [LARGE SCALE GENOMIC DNA]</scope>
    <source>
        <strain evidence="2 3">BDU18</strain>
    </source>
</reference>
<gene>
    <name evidence="2" type="ORF">WS72_30475</name>
</gene>
<feature type="region of interest" description="Disordered" evidence="1">
    <location>
        <begin position="1"/>
        <end position="28"/>
    </location>
</feature>